<dbReference type="AlphaFoldDB" id="A0A1C3X0U8"/>
<dbReference type="EMBL" id="FMAF01000021">
    <property type="protein sequence ID" value="SCB45746.1"/>
    <property type="molecule type" value="Genomic_DNA"/>
</dbReference>
<evidence type="ECO:0000256" key="2">
    <source>
        <dbReference type="ARBA" id="ARBA00023002"/>
    </source>
</evidence>
<keyword evidence="1" id="KW-0521">NADP</keyword>
<dbReference type="InterPro" id="IPR036291">
    <property type="entry name" value="NAD(P)-bd_dom_sf"/>
</dbReference>
<dbReference type="SMART" id="SM00829">
    <property type="entry name" value="PKS_ER"/>
    <property type="match status" value="1"/>
</dbReference>
<dbReference type="SUPFAM" id="SSF50129">
    <property type="entry name" value="GroES-like"/>
    <property type="match status" value="1"/>
</dbReference>
<evidence type="ECO:0000256" key="1">
    <source>
        <dbReference type="ARBA" id="ARBA00022857"/>
    </source>
</evidence>
<dbReference type="RefSeq" id="WP_092576203.1">
    <property type="nucleotide sequence ID" value="NZ_FMAF01000021.1"/>
</dbReference>
<dbReference type="InterPro" id="IPR013154">
    <property type="entry name" value="ADH-like_N"/>
</dbReference>
<gene>
    <name evidence="4" type="ORF">GA0061101_121101</name>
</gene>
<evidence type="ECO:0000313" key="5">
    <source>
        <dbReference type="Proteomes" id="UP000199205"/>
    </source>
</evidence>
<dbReference type="SUPFAM" id="SSF51735">
    <property type="entry name" value="NAD(P)-binding Rossmann-fold domains"/>
    <property type="match status" value="1"/>
</dbReference>
<dbReference type="Gene3D" id="3.40.50.720">
    <property type="entry name" value="NAD(P)-binding Rossmann-like Domain"/>
    <property type="match status" value="1"/>
</dbReference>
<name>A0A1C3X0U8_9HYPH</name>
<keyword evidence="2" id="KW-0560">Oxidoreductase</keyword>
<dbReference type="GO" id="GO:0016651">
    <property type="term" value="F:oxidoreductase activity, acting on NAD(P)H"/>
    <property type="evidence" value="ECO:0007669"/>
    <property type="project" value="TreeGrafter"/>
</dbReference>
<evidence type="ECO:0000259" key="3">
    <source>
        <dbReference type="SMART" id="SM00829"/>
    </source>
</evidence>
<reference evidence="4 5" key="1">
    <citation type="submission" date="2016-08" db="EMBL/GenBank/DDBJ databases">
        <authorList>
            <person name="Seilhamer J.J."/>
        </authorList>
    </citation>
    <scope>NUCLEOTIDE SEQUENCE [LARGE SCALE GENOMIC DNA]</scope>
    <source>
        <strain evidence="4 5">P1-7</strain>
    </source>
</reference>
<dbReference type="Pfam" id="PF08240">
    <property type="entry name" value="ADH_N"/>
    <property type="match status" value="1"/>
</dbReference>
<dbReference type="Proteomes" id="UP000199205">
    <property type="component" value="Unassembled WGS sequence"/>
</dbReference>
<dbReference type="Gene3D" id="3.90.180.10">
    <property type="entry name" value="Medium-chain alcohol dehydrogenases, catalytic domain"/>
    <property type="match status" value="1"/>
</dbReference>
<dbReference type="GO" id="GO:0070402">
    <property type="term" value="F:NADPH binding"/>
    <property type="evidence" value="ECO:0007669"/>
    <property type="project" value="TreeGrafter"/>
</dbReference>
<accession>A0A1C3X0U8</accession>
<dbReference type="InterPro" id="IPR020843">
    <property type="entry name" value="ER"/>
</dbReference>
<feature type="domain" description="Enoyl reductase (ER)" evidence="3">
    <location>
        <begin position="10"/>
        <end position="324"/>
    </location>
</feature>
<proteinExistence type="predicted"/>
<protein>
    <submittedName>
        <fullName evidence="4">NADPH:quinone reductase</fullName>
    </submittedName>
</protein>
<sequence>MRAIIISRPGGAEVLSLSERPRPDPRSGEILIAVKAFGLNRAELHFRSGAWGKVAEISGIECAGSVEADLEGGFAPGQKVIALMGGMGRTRNGSYAEFVSVPRENVVAIDTDLPWEELAALPESYATAWTCLVGNLQLAPGQTLVIRGATSALGQAALNIARGLGVRTVATTRRRDRADMLYRLGSAHVIIGGNELAAKLHDIAPTGVDAVLDLIGTTTVLDSLAAVRRGGRVCLAGFLGGGAPLPQFDPVFQMPSGAHLSAFASALVFGTQDYPFSEIPFQQIADNAARGSYQAKPTRVFRFEDIQAAHRLMETDEAGGKVVVHI</sequence>
<dbReference type="InterPro" id="IPR011032">
    <property type="entry name" value="GroES-like_sf"/>
</dbReference>
<dbReference type="InterPro" id="IPR013149">
    <property type="entry name" value="ADH-like_C"/>
</dbReference>
<dbReference type="PANTHER" id="PTHR48106">
    <property type="entry name" value="QUINONE OXIDOREDUCTASE PIG3-RELATED"/>
    <property type="match status" value="1"/>
</dbReference>
<organism evidence="4 5">
    <name type="scientific">Rhizobium lusitanum</name>
    <dbReference type="NCBI Taxonomy" id="293958"/>
    <lineage>
        <taxon>Bacteria</taxon>
        <taxon>Pseudomonadati</taxon>
        <taxon>Pseudomonadota</taxon>
        <taxon>Alphaproteobacteria</taxon>
        <taxon>Hyphomicrobiales</taxon>
        <taxon>Rhizobiaceae</taxon>
        <taxon>Rhizobium/Agrobacterium group</taxon>
        <taxon>Rhizobium</taxon>
    </lineage>
</organism>
<dbReference type="OrthoDB" id="9805883at2"/>
<dbReference type="PANTHER" id="PTHR48106:SF18">
    <property type="entry name" value="QUINONE OXIDOREDUCTASE PIG3"/>
    <property type="match status" value="1"/>
</dbReference>
<dbReference type="Pfam" id="PF00107">
    <property type="entry name" value="ADH_zinc_N"/>
    <property type="match status" value="1"/>
</dbReference>
<evidence type="ECO:0000313" key="4">
    <source>
        <dbReference type="EMBL" id="SCB45746.1"/>
    </source>
</evidence>